<sequence length="280" mass="30109">MLFILTGDVQSGKTRWLERLVAELAADGVESRGVLAPGVWRPRADGDDGGLRPPGSGEGAYEKLGIDNVLLPQGERLRFARRRDLAERDGQLNPASQSAAAQLAWEIPGESLARVNAHFEMLAKSTLPEQWTSDGAAVSTRSGQRAPNAAVNFPHSEKRSPDGRPFEKAASVSRETFVREEGEGGAPAPVRPWLLVVDELGRLELERGCGLTAALDLVERGPVPGCPHALVVVRARLRDRAEERFAAAWGGCEALAPGDGARTAVRRAFGLASLIDNEYH</sequence>
<dbReference type="RefSeq" id="WP_114568457.1">
    <property type="nucleotide sequence ID" value="NZ_CABMMS010000002.1"/>
</dbReference>
<evidence type="ECO:0000313" key="2">
    <source>
        <dbReference type="EMBL" id="RDB66370.1"/>
    </source>
</evidence>
<name>A0A369M414_9ACTN</name>
<gene>
    <name evidence="2" type="ORF">C1877_04085</name>
</gene>
<dbReference type="Gene3D" id="3.40.50.300">
    <property type="entry name" value="P-loop containing nucleotide triphosphate hydrolases"/>
    <property type="match status" value="1"/>
</dbReference>
<dbReference type="AlphaFoldDB" id="A0A369M414"/>
<feature type="region of interest" description="Disordered" evidence="1">
    <location>
        <begin position="40"/>
        <end position="59"/>
    </location>
</feature>
<evidence type="ECO:0000256" key="1">
    <source>
        <dbReference type="SAM" id="MobiDB-lite"/>
    </source>
</evidence>
<dbReference type="EMBL" id="PPTS01000002">
    <property type="protein sequence ID" value="RDB66370.1"/>
    <property type="molecule type" value="Genomic_DNA"/>
</dbReference>
<protein>
    <submittedName>
        <fullName evidence="2">Uncharacterized protein</fullName>
    </submittedName>
</protein>
<feature type="compositionally biased region" description="Polar residues" evidence="1">
    <location>
        <begin position="131"/>
        <end position="145"/>
    </location>
</feature>
<dbReference type="GeneID" id="78358893"/>
<organism evidence="2 3">
    <name type="scientific">Gordonibacter pamelaeae</name>
    <dbReference type="NCBI Taxonomy" id="471189"/>
    <lineage>
        <taxon>Bacteria</taxon>
        <taxon>Bacillati</taxon>
        <taxon>Actinomycetota</taxon>
        <taxon>Coriobacteriia</taxon>
        <taxon>Eggerthellales</taxon>
        <taxon>Eggerthellaceae</taxon>
        <taxon>Gordonibacter</taxon>
    </lineage>
</organism>
<keyword evidence="3" id="KW-1185">Reference proteome</keyword>
<reference evidence="2 3" key="1">
    <citation type="journal article" date="2018" name="Elife">
        <title>Discovery and characterization of a prevalent human gut bacterial enzyme sufficient for the inactivation of a family of plant toxins.</title>
        <authorList>
            <person name="Koppel N."/>
            <person name="Bisanz J.E."/>
            <person name="Pandelia M.E."/>
            <person name="Turnbaugh P.J."/>
            <person name="Balskus E.P."/>
        </authorList>
    </citation>
    <scope>NUCLEOTIDE SEQUENCE [LARGE SCALE GENOMIC DNA]</scope>
    <source>
        <strain evidence="2 3">3C</strain>
    </source>
</reference>
<comment type="caution">
    <text evidence="2">The sequence shown here is derived from an EMBL/GenBank/DDBJ whole genome shotgun (WGS) entry which is preliminary data.</text>
</comment>
<evidence type="ECO:0000313" key="3">
    <source>
        <dbReference type="Proteomes" id="UP000254000"/>
    </source>
</evidence>
<feature type="region of interest" description="Disordered" evidence="1">
    <location>
        <begin position="131"/>
        <end position="186"/>
    </location>
</feature>
<accession>A0A369M414</accession>
<dbReference type="InterPro" id="IPR027417">
    <property type="entry name" value="P-loop_NTPase"/>
</dbReference>
<dbReference type="OrthoDB" id="3190883at2"/>
<proteinExistence type="predicted"/>
<feature type="compositionally biased region" description="Basic and acidic residues" evidence="1">
    <location>
        <begin position="155"/>
        <end position="167"/>
    </location>
</feature>
<dbReference type="Proteomes" id="UP000254000">
    <property type="component" value="Unassembled WGS sequence"/>
</dbReference>